<dbReference type="Proteomes" id="UP000501107">
    <property type="component" value="Chromosome"/>
</dbReference>
<evidence type="ECO:0000313" key="2">
    <source>
        <dbReference type="EMBL" id="QKH27980.1"/>
    </source>
</evidence>
<dbReference type="EMBL" id="CP009335">
    <property type="protein sequence ID" value="AJG79326.1"/>
    <property type="molecule type" value="Genomic_DNA"/>
</dbReference>
<dbReference type="RefSeq" id="WP_002036711.1">
    <property type="nucleotide sequence ID" value="NZ_CP009335.1"/>
</dbReference>
<dbReference type="KEGG" id="btw:BF38_4416"/>
<evidence type="ECO:0000313" key="3">
    <source>
        <dbReference type="Proteomes" id="UP000031876"/>
    </source>
</evidence>
<dbReference type="Proteomes" id="UP000031876">
    <property type="component" value="Chromosome"/>
</dbReference>
<organism evidence="2 4">
    <name type="scientific">Bacillus thuringiensis</name>
    <dbReference type="NCBI Taxonomy" id="1428"/>
    <lineage>
        <taxon>Bacteria</taxon>
        <taxon>Bacillati</taxon>
        <taxon>Bacillota</taxon>
        <taxon>Bacilli</taxon>
        <taxon>Bacillales</taxon>
        <taxon>Bacillaceae</taxon>
        <taxon>Bacillus</taxon>
        <taxon>Bacillus cereus group</taxon>
    </lineage>
</organism>
<evidence type="ECO:0000313" key="4">
    <source>
        <dbReference type="Proteomes" id="UP000501107"/>
    </source>
</evidence>
<gene>
    <name evidence="1" type="ORF">BF38_4416</name>
    <name evidence="2" type="ORF">FOC89_29850</name>
</gene>
<accession>A0A0B5XEK7</accession>
<sequence length="83" mass="9326">MKKIEVIAGRGRTSFIDVRDIGEVAVKVLTEAGDEFQSYALAGTKALTYYEITEIISKEMNKQPIKIPVYGKLEKDDSKRTQT</sequence>
<dbReference type="InterPro" id="IPR036291">
    <property type="entry name" value="NAD(P)-bd_dom_sf"/>
</dbReference>
<dbReference type="Gene3D" id="3.40.50.720">
    <property type="entry name" value="NAD(P)-binding Rossmann-like Domain"/>
    <property type="match status" value="1"/>
</dbReference>
<name>A0A0B5XEK7_BACTU</name>
<reference evidence="2 4" key="2">
    <citation type="submission" date="2020-05" db="EMBL/GenBank/DDBJ databases">
        <title>FDA dAtabase for Regulatory Grade micrObial Sequences (FDA-ARGOS): Supporting development and validation of Infectious Disease Dx tests.</title>
        <authorList>
            <person name="Nelson B."/>
            <person name="Plummer A."/>
            <person name="Tallon L."/>
            <person name="Sadzewicz L."/>
            <person name="Zhao X."/>
            <person name="Vavikolanu K."/>
            <person name="Mehta A."/>
            <person name="Aluvathingal J."/>
            <person name="Nadendla S."/>
            <person name="Myers T."/>
            <person name="Yan Y."/>
            <person name="Sichtig H."/>
        </authorList>
    </citation>
    <scope>NUCLEOTIDE SEQUENCE [LARGE SCALE GENOMIC DNA]</scope>
    <source>
        <strain evidence="2 4">FDAARGOS_795</strain>
    </source>
</reference>
<dbReference type="GeneID" id="45023047"/>
<evidence type="ECO:0000313" key="1">
    <source>
        <dbReference type="EMBL" id="AJG79326.1"/>
    </source>
</evidence>
<dbReference type="SUPFAM" id="SSF51735">
    <property type="entry name" value="NAD(P)-binding Rossmann-fold domains"/>
    <property type="match status" value="1"/>
</dbReference>
<reference evidence="1 3" key="1">
    <citation type="journal article" date="2015" name="Genome Announc.">
        <title>Complete genome sequences for 35 biothreat assay-relevant bacillus species.</title>
        <authorList>
            <person name="Johnson S.L."/>
            <person name="Daligault H.E."/>
            <person name="Davenport K.W."/>
            <person name="Jaissle J."/>
            <person name="Frey K.G."/>
            <person name="Ladner J.T."/>
            <person name="Broomall S.M."/>
            <person name="Bishop-Lilly K.A."/>
            <person name="Bruce D.C."/>
            <person name="Gibbons H.S."/>
            <person name="Coyne S.R."/>
            <person name="Lo C.C."/>
            <person name="Meincke L."/>
            <person name="Munk A.C."/>
            <person name="Koroleva G.I."/>
            <person name="Rosenzweig C.N."/>
            <person name="Palacios G.F."/>
            <person name="Redden C.L."/>
            <person name="Minogue T.D."/>
            <person name="Chain P.S."/>
        </authorList>
    </citation>
    <scope>NUCLEOTIDE SEQUENCE [LARGE SCALE GENOMIC DNA]</scope>
    <source>
        <strain evidence="1 3">HD1011</strain>
    </source>
</reference>
<dbReference type="EMBL" id="CP053980">
    <property type="protein sequence ID" value="QKH27980.1"/>
    <property type="molecule type" value="Genomic_DNA"/>
</dbReference>
<proteinExistence type="predicted"/>
<dbReference type="AlphaFoldDB" id="A0A0B5XEK7"/>
<protein>
    <submittedName>
        <fullName evidence="1">NmrA</fullName>
    </submittedName>
    <submittedName>
        <fullName evidence="2">Nucleoside-diphosphate sugar epimerase</fullName>
    </submittedName>
</protein>